<keyword evidence="3" id="KW-1185">Reference proteome</keyword>
<evidence type="ECO:0000313" key="2">
    <source>
        <dbReference type="EMBL" id="TLQ42607.1"/>
    </source>
</evidence>
<reference evidence="2 3" key="1">
    <citation type="submission" date="2019-05" db="EMBL/GenBank/DDBJ databases">
        <title>Streptomyces marianii sp. nov., a novel marine actinomycete from southern coast of India.</title>
        <authorList>
            <person name="Iniyan A.M."/>
            <person name="Wink J."/>
            <person name="Ramprasad E."/>
            <person name="Ramana C.V."/>
            <person name="Bunk B."/>
            <person name="Sproer C."/>
            <person name="Joseph F.-J.R.S."/>
            <person name="Vincent S.G.P."/>
        </authorList>
    </citation>
    <scope>NUCLEOTIDE SEQUENCE [LARGE SCALE GENOMIC DNA]</scope>
    <source>
        <strain evidence="2 3">ICN19</strain>
    </source>
</reference>
<dbReference type="RefSeq" id="WP_138052016.1">
    <property type="nucleotide sequence ID" value="NZ_VAWE01000001.1"/>
</dbReference>
<accession>A0A5R9DZL5</accession>
<dbReference type="AlphaFoldDB" id="A0A5R9DZL5"/>
<dbReference type="OrthoDB" id="4528954at2"/>
<proteinExistence type="predicted"/>
<organism evidence="2 3">
    <name type="scientific">Streptomyces marianii</name>
    <dbReference type="NCBI Taxonomy" id="1817406"/>
    <lineage>
        <taxon>Bacteria</taxon>
        <taxon>Bacillati</taxon>
        <taxon>Actinomycetota</taxon>
        <taxon>Actinomycetes</taxon>
        <taxon>Kitasatosporales</taxon>
        <taxon>Streptomycetaceae</taxon>
        <taxon>Streptomyces</taxon>
    </lineage>
</organism>
<keyword evidence="1" id="KW-1133">Transmembrane helix</keyword>
<sequence>MFFNGPAHVRTDARLFPVGTGVPVEQDLPVQPEDLARALFITGRAPYDQTKHGRSSAYEWCHRVAVLPAYLSWSDDPVRRITRTDLARELDPSEKGMLSYTLGQAMCQIFAERQLSVRFFMHVARYASAYNLTFAPGRSRADFFGELTLGGYVVAEAKGRSGPLTNKLREAMEEQKRTVKTIKGKAPKIAYASAVHFSSPHSPMRLTAIAPDTADPRAVDLPVDPDLHVLAYYTPFLDAFAHQEPLVLGDYVVAGFAALGVTLGVLAPVLQRVERAARRNETAGLRDDILGLLARHRPRQERTLYTDGTLFAADWTVPEDRRRPGRRDSEVLPDFLHEAFRSMNEEEDDWRVVSVEEGDLDWRDLSPARGYMPGIFPQGDLLKG</sequence>
<keyword evidence="1" id="KW-0812">Transmembrane</keyword>
<evidence type="ECO:0000256" key="1">
    <source>
        <dbReference type="SAM" id="Phobius"/>
    </source>
</evidence>
<dbReference type="EMBL" id="VAWE01000001">
    <property type="protein sequence ID" value="TLQ42607.1"/>
    <property type="molecule type" value="Genomic_DNA"/>
</dbReference>
<protein>
    <submittedName>
        <fullName evidence="2">Uncharacterized protein</fullName>
    </submittedName>
</protein>
<feature type="transmembrane region" description="Helical" evidence="1">
    <location>
        <begin position="251"/>
        <end position="270"/>
    </location>
</feature>
<name>A0A5R9DZL5_9ACTN</name>
<dbReference type="Proteomes" id="UP000305921">
    <property type="component" value="Unassembled WGS sequence"/>
</dbReference>
<keyword evidence="1" id="KW-0472">Membrane</keyword>
<evidence type="ECO:0000313" key="3">
    <source>
        <dbReference type="Proteomes" id="UP000305921"/>
    </source>
</evidence>
<comment type="caution">
    <text evidence="2">The sequence shown here is derived from an EMBL/GenBank/DDBJ whole genome shotgun (WGS) entry which is preliminary data.</text>
</comment>
<gene>
    <name evidence="2" type="ORF">FEF34_04925</name>
</gene>